<evidence type="ECO:0000256" key="1">
    <source>
        <dbReference type="SAM" id="MobiDB-lite"/>
    </source>
</evidence>
<dbReference type="Proteomes" id="UP001596407">
    <property type="component" value="Unassembled WGS sequence"/>
</dbReference>
<evidence type="ECO:0000259" key="2">
    <source>
        <dbReference type="Pfam" id="PF14344"/>
    </source>
</evidence>
<evidence type="ECO:0000313" key="4">
    <source>
        <dbReference type="Proteomes" id="UP001596407"/>
    </source>
</evidence>
<reference evidence="3 4" key="1">
    <citation type="journal article" date="2019" name="Int. J. Syst. Evol. Microbiol.">
        <title>The Global Catalogue of Microorganisms (GCM) 10K type strain sequencing project: providing services to taxonomists for standard genome sequencing and annotation.</title>
        <authorList>
            <consortium name="The Broad Institute Genomics Platform"/>
            <consortium name="The Broad Institute Genome Sequencing Center for Infectious Disease"/>
            <person name="Wu L."/>
            <person name="Ma J."/>
        </authorList>
    </citation>
    <scope>NUCLEOTIDE SEQUENCE [LARGE SCALE GENOMIC DNA]</scope>
    <source>
        <strain evidence="3 4">DT72</strain>
    </source>
</reference>
<feature type="compositionally biased region" description="Low complexity" evidence="1">
    <location>
        <begin position="247"/>
        <end position="262"/>
    </location>
</feature>
<feature type="compositionally biased region" description="Acidic residues" evidence="1">
    <location>
        <begin position="263"/>
        <end position="274"/>
    </location>
</feature>
<protein>
    <submittedName>
        <fullName evidence="3">DUF4397 domain-containing protein</fullName>
    </submittedName>
</protein>
<proteinExistence type="predicted"/>
<organism evidence="3 4">
    <name type="scientific">Halorussus caseinilyticus</name>
    <dbReference type="NCBI Taxonomy" id="3034025"/>
    <lineage>
        <taxon>Archaea</taxon>
        <taxon>Methanobacteriati</taxon>
        <taxon>Methanobacteriota</taxon>
        <taxon>Stenosarchaea group</taxon>
        <taxon>Halobacteria</taxon>
        <taxon>Halobacteriales</taxon>
        <taxon>Haladaptataceae</taxon>
        <taxon>Halorussus</taxon>
    </lineage>
</organism>
<dbReference type="AlphaFoldDB" id="A0ABD5WIZ1"/>
<feature type="domain" description="DUF4397" evidence="2">
    <location>
        <begin position="39"/>
        <end position="158"/>
    </location>
</feature>
<name>A0ABD5WIZ1_9EURY</name>
<dbReference type="GeneID" id="79302930"/>
<accession>A0ABD5WIZ1</accession>
<evidence type="ECO:0000313" key="3">
    <source>
        <dbReference type="EMBL" id="MFC7080431.1"/>
    </source>
</evidence>
<sequence length="274" mass="28668">MTANRTTLKRAVAVGVALLVVASLGAGTVASLTQDEGNAQVRVAHMSPDAPAVNVQVDGETAVEDLEYSDVTEYLDLSAGDHDVTIVTAENETAVFEGQVSVEANEKYTVMAAGEVSENATEEFQVTVLSDATEAPTGNQSSVRLVHASPDAGPVDVTFQQSGDAVADNATFGNATDYTTVEDGVYTFEVRPAAEDNNGTVVATFNESLLEGNAYTGFVAGYASPEDAPANESLSLFLEIDVNGTEQAAETTEMVEETTTVEMDGEEEETTTEA</sequence>
<dbReference type="RefSeq" id="WP_276281711.1">
    <property type="nucleotide sequence ID" value="NZ_CP119809.1"/>
</dbReference>
<gene>
    <name evidence="3" type="ORF">ACFQJ6_10215</name>
</gene>
<keyword evidence="4" id="KW-1185">Reference proteome</keyword>
<comment type="caution">
    <text evidence="3">The sequence shown here is derived from an EMBL/GenBank/DDBJ whole genome shotgun (WGS) entry which is preliminary data.</text>
</comment>
<feature type="region of interest" description="Disordered" evidence="1">
    <location>
        <begin position="247"/>
        <end position="274"/>
    </location>
</feature>
<dbReference type="EMBL" id="JBHSZH010000005">
    <property type="protein sequence ID" value="MFC7080431.1"/>
    <property type="molecule type" value="Genomic_DNA"/>
</dbReference>
<dbReference type="InterPro" id="IPR025510">
    <property type="entry name" value="DUF4397"/>
</dbReference>
<dbReference type="Pfam" id="PF14344">
    <property type="entry name" value="DUF4397"/>
    <property type="match status" value="1"/>
</dbReference>